<dbReference type="Gene3D" id="1.20.1510.10">
    <property type="entry name" value="Cation efflux protein transmembrane domain"/>
    <property type="match status" value="1"/>
</dbReference>
<dbReference type="PANTHER" id="PTHR43840">
    <property type="entry name" value="MITOCHONDRIAL METAL TRANSPORTER 1-RELATED"/>
    <property type="match status" value="1"/>
</dbReference>
<dbReference type="Gene3D" id="3.30.70.1350">
    <property type="entry name" value="Cation efflux protein, cytoplasmic domain"/>
    <property type="match status" value="1"/>
</dbReference>
<reference evidence="10" key="1">
    <citation type="journal article" date="2020" name="mSystems">
        <title>Genome- and Community-Level Interaction Insights into Carbon Utilization and Element Cycling Functions of Hydrothermarchaeota in Hydrothermal Sediment.</title>
        <authorList>
            <person name="Zhou Z."/>
            <person name="Liu Y."/>
            <person name="Xu W."/>
            <person name="Pan J."/>
            <person name="Luo Z.H."/>
            <person name="Li M."/>
        </authorList>
    </citation>
    <scope>NUCLEOTIDE SEQUENCE [LARGE SCALE GENOMIC DNA]</scope>
    <source>
        <strain evidence="10">SpSt-500</strain>
    </source>
</reference>
<evidence type="ECO:0000313" key="10">
    <source>
        <dbReference type="EMBL" id="HGT49166.1"/>
    </source>
</evidence>
<evidence type="ECO:0000259" key="8">
    <source>
        <dbReference type="Pfam" id="PF01545"/>
    </source>
</evidence>
<name>A0A832G8C5_9BACT</name>
<keyword evidence="4 7" id="KW-0812">Transmembrane</keyword>
<organism evidence="10">
    <name type="scientific">Ignavibacterium album</name>
    <dbReference type="NCBI Taxonomy" id="591197"/>
    <lineage>
        <taxon>Bacteria</taxon>
        <taxon>Pseudomonadati</taxon>
        <taxon>Ignavibacteriota</taxon>
        <taxon>Ignavibacteria</taxon>
        <taxon>Ignavibacteriales</taxon>
        <taxon>Ignavibacteriaceae</taxon>
        <taxon>Ignavibacterium</taxon>
    </lineage>
</organism>
<evidence type="ECO:0000256" key="7">
    <source>
        <dbReference type="SAM" id="Phobius"/>
    </source>
</evidence>
<dbReference type="EMBL" id="DSVI01000026">
    <property type="protein sequence ID" value="HGT49166.1"/>
    <property type="molecule type" value="Genomic_DNA"/>
</dbReference>
<keyword evidence="5 7" id="KW-1133">Transmembrane helix</keyword>
<evidence type="ECO:0000259" key="9">
    <source>
        <dbReference type="Pfam" id="PF16916"/>
    </source>
</evidence>
<evidence type="ECO:0000256" key="5">
    <source>
        <dbReference type="ARBA" id="ARBA00022989"/>
    </source>
</evidence>
<dbReference type="PANTHER" id="PTHR43840:SF15">
    <property type="entry name" value="MITOCHONDRIAL METAL TRANSPORTER 1-RELATED"/>
    <property type="match status" value="1"/>
</dbReference>
<dbReference type="InterPro" id="IPR002524">
    <property type="entry name" value="Cation_efflux"/>
</dbReference>
<feature type="domain" description="Cation efflux protein cytoplasmic" evidence="9">
    <location>
        <begin position="224"/>
        <end position="301"/>
    </location>
</feature>
<keyword evidence="6 7" id="KW-0472">Membrane</keyword>
<feature type="domain" description="Cation efflux protein transmembrane" evidence="8">
    <location>
        <begin position="26"/>
        <end position="220"/>
    </location>
</feature>
<evidence type="ECO:0000256" key="4">
    <source>
        <dbReference type="ARBA" id="ARBA00022692"/>
    </source>
</evidence>
<dbReference type="InterPro" id="IPR058533">
    <property type="entry name" value="Cation_efflux_TM"/>
</dbReference>
<dbReference type="InterPro" id="IPR027470">
    <property type="entry name" value="Cation_efflux_CTD"/>
</dbReference>
<feature type="transmembrane region" description="Helical" evidence="7">
    <location>
        <begin position="127"/>
        <end position="147"/>
    </location>
</feature>
<feature type="transmembrane region" description="Helical" evidence="7">
    <location>
        <begin position="93"/>
        <end position="115"/>
    </location>
</feature>
<sequence>MTLNKKKILNNQNSFEAANKGVRTTIIGIITSIVLAAIKAVAGILGNSYALIADAIESASDVFTSIVVLAGLRIAQLPPDQKHPYGHGKAEPFAGIVVAIALFVAAIIIITQSIHEIITPHHAPAPFTLIVLVVVVLTKEFLFRYIIKVGTEVNSVAVRNDAWHHRSDAFTSGAAFIGISIALIGGEGYEQTDDYAALFASGVIIFNAYRLLRPALDEIMDAAPSKEINQEIINATNSVSGVIATDKCYVRKMGLDYYIDIHIIVDGNLTVHDGHEIAHNVKDYLMKTFPQISNVLVHVEPATEERLSREHIREQTNSKSN</sequence>
<dbReference type="AlphaFoldDB" id="A0A832G8C5"/>
<comment type="similarity">
    <text evidence="2">Belongs to the cation diffusion facilitator (CDF) transporter (TC 2.A.4) family.</text>
</comment>
<dbReference type="Pfam" id="PF16916">
    <property type="entry name" value="ZT_dimer"/>
    <property type="match status" value="1"/>
</dbReference>
<evidence type="ECO:0000256" key="2">
    <source>
        <dbReference type="ARBA" id="ARBA00008114"/>
    </source>
</evidence>
<dbReference type="InterPro" id="IPR036837">
    <property type="entry name" value="Cation_efflux_CTD_sf"/>
</dbReference>
<dbReference type="FunFam" id="1.20.1510.10:FF:000006">
    <property type="entry name" value="Divalent cation efflux transporter"/>
    <property type="match status" value="1"/>
</dbReference>
<evidence type="ECO:0000256" key="3">
    <source>
        <dbReference type="ARBA" id="ARBA00022448"/>
    </source>
</evidence>
<feature type="transmembrane region" description="Helical" evidence="7">
    <location>
        <begin position="51"/>
        <end position="72"/>
    </location>
</feature>
<protein>
    <submittedName>
        <fullName evidence="10">Cation transporter</fullName>
    </submittedName>
</protein>
<evidence type="ECO:0000256" key="1">
    <source>
        <dbReference type="ARBA" id="ARBA00004141"/>
    </source>
</evidence>
<accession>A0A832G8C5</accession>
<feature type="transmembrane region" description="Helical" evidence="7">
    <location>
        <begin position="195"/>
        <end position="212"/>
    </location>
</feature>
<comment type="caution">
    <text evidence="10">The sequence shown here is derived from an EMBL/GenBank/DDBJ whole genome shotgun (WGS) entry which is preliminary data.</text>
</comment>
<dbReference type="GO" id="GO:0016020">
    <property type="term" value="C:membrane"/>
    <property type="evidence" value="ECO:0007669"/>
    <property type="project" value="UniProtKB-SubCell"/>
</dbReference>
<comment type="subcellular location">
    <subcellularLocation>
        <location evidence="1">Membrane</location>
        <topology evidence="1">Multi-pass membrane protein</topology>
    </subcellularLocation>
</comment>
<keyword evidence="3" id="KW-0813">Transport</keyword>
<dbReference type="GO" id="GO:0008324">
    <property type="term" value="F:monoatomic cation transmembrane transporter activity"/>
    <property type="evidence" value="ECO:0007669"/>
    <property type="project" value="InterPro"/>
</dbReference>
<gene>
    <name evidence="10" type="ORF">ENS56_14100</name>
</gene>
<feature type="transmembrane region" description="Helical" evidence="7">
    <location>
        <begin position="168"/>
        <end position="189"/>
    </location>
</feature>
<dbReference type="Pfam" id="PF01545">
    <property type="entry name" value="Cation_efflux"/>
    <property type="match status" value="1"/>
</dbReference>
<proteinExistence type="inferred from homology"/>
<dbReference type="NCBIfam" id="TIGR01297">
    <property type="entry name" value="CDF"/>
    <property type="match status" value="1"/>
</dbReference>
<feature type="transmembrane region" description="Helical" evidence="7">
    <location>
        <begin position="21"/>
        <end position="45"/>
    </location>
</feature>
<dbReference type="SUPFAM" id="SSF160240">
    <property type="entry name" value="Cation efflux protein cytoplasmic domain-like"/>
    <property type="match status" value="1"/>
</dbReference>
<evidence type="ECO:0000256" key="6">
    <source>
        <dbReference type="ARBA" id="ARBA00023136"/>
    </source>
</evidence>
<dbReference type="SUPFAM" id="SSF161111">
    <property type="entry name" value="Cation efflux protein transmembrane domain-like"/>
    <property type="match status" value="1"/>
</dbReference>
<dbReference type="InterPro" id="IPR050291">
    <property type="entry name" value="CDF_Transporter"/>
</dbReference>
<dbReference type="InterPro" id="IPR027469">
    <property type="entry name" value="Cation_efflux_TMD_sf"/>
</dbReference>